<evidence type="ECO:0000313" key="3">
    <source>
        <dbReference type="EMBL" id="CRY98344.1"/>
    </source>
</evidence>
<feature type="signal peptide" evidence="2">
    <location>
        <begin position="1"/>
        <end position="19"/>
    </location>
</feature>
<dbReference type="AlphaFoldDB" id="A0A0H5QAK1"/>
<evidence type="ECO:0000256" key="1">
    <source>
        <dbReference type="SAM" id="Coils"/>
    </source>
</evidence>
<proteinExistence type="predicted"/>
<protein>
    <recommendedName>
        <fullName evidence="5">Lipoprotein</fullName>
    </recommendedName>
</protein>
<feature type="coiled-coil region" evidence="1">
    <location>
        <begin position="43"/>
        <end position="70"/>
    </location>
</feature>
<reference evidence="3 4" key="1">
    <citation type="submission" date="2014-11" db="EMBL/GenBank/DDBJ databases">
        <authorList>
            <person name="Diene M.Seydina."/>
        </authorList>
    </citation>
    <scope>NUCLEOTIDE SEQUENCE [LARGE SCALE GENOMIC DNA]</scope>
    <source>
        <strain evidence="3 4">Neisseria meningitidis CHUV</strain>
    </source>
</reference>
<name>A0A0H5QAK1_NEIMI</name>
<accession>A0A0H5QAK1</accession>
<evidence type="ECO:0000256" key="2">
    <source>
        <dbReference type="SAM" id="SignalP"/>
    </source>
</evidence>
<evidence type="ECO:0008006" key="5">
    <source>
        <dbReference type="Google" id="ProtNLM"/>
    </source>
</evidence>
<dbReference type="Proteomes" id="UP000182715">
    <property type="component" value="Unassembled WGS sequence"/>
</dbReference>
<organism evidence="3 4">
    <name type="scientific">Neisseria meningitidis serogroup B</name>
    <dbReference type="NCBI Taxonomy" id="491"/>
    <lineage>
        <taxon>Bacteria</taxon>
        <taxon>Pseudomonadati</taxon>
        <taxon>Pseudomonadota</taxon>
        <taxon>Betaproteobacteria</taxon>
        <taxon>Neisseriales</taxon>
        <taxon>Neisseriaceae</taxon>
        <taxon>Neisseria</taxon>
    </lineage>
</organism>
<dbReference type="NCBIfam" id="NF046041">
    <property type="entry name" value="holin_NGO1622"/>
    <property type="match status" value="1"/>
</dbReference>
<dbReference type="EMBL" id="CVTF01000063">
    <property type="protein sequence ID" value="CRY98344.1"/>
    <property type="molecule type" value="Genomic_DNA"/>
</dbReference>
<sequence>MKYLIRTALLAVAAAGIYACQPQSEAAVQVKAENSLTAMRLAVADKQAEIDGLNAQIDAEIRQREAEELKDYRWIHGDAEVPELEK</sequence>
<feature type="chain" id="PRO_5005222541" description="Lipoprotein" evidence="2">
    <location>
        <begin position="20"/>
        <end position="86"/>
    </location>
</feature>
<evidence type="ECO:0000313" key="4">
    <source>
        <dbReference type="Proteomes" id="UP000182715"/>
    </source>
</evidence>
<keyword evidence="2" id="KW-0732">Signal</keyword>
<keyword evidence="1" id="KW-0175">Coiled coil</keyword>
<dbReference type="PROSITE" id="PS51257">
    <property type="entry name" value="PROKAR_LIPOPROTEIN"/>
    <property type="match status" value="1"/>
</dbReference>